<feature type="region of interest" description="Disordered" evidence="1">
    <location>
        <begin position="280"/>
        <end position="312"/>
    </location>
</feature>
<evidence type="ECO:0000256" key="1">
    <source>
        <dbReference type="SAM" id="MobiDB-lite"/>
    </source>
</evidence>
<reference evidence="3 4" key="2">
    <citation type="submission" date="2024-05" db="EMBL/GenBank/DDBJ databases">
        <authorList>
            <person name="Chen Y."/>
            <person name="Shah S."/>
            <person name="Dougan E. K."/>
            <person name="Thang M."/>
            <person name="Chan C."/>
        </authorList>
    </citation>
    <scope>NUCLEOTIDE SEQUENCE [LARGE SCALE GENOMIC DNA]</scope>
</reference>
<feature type="compositionally biased region" description="Basic residues" evidence="1">
    <location>
        <begin position="600"/>
        <end position="612"/>
    </location>
</feature>
<evidence type="ECO:0000313" key="3">
    <source>
        <dbReference type="EMBL" id="CAL4788310.1"/>
    </source>
</evidence>
<gene>
    <name evidence="2" type="ORF">C1SCF055_LOCUS27076</name>
</gene>
<feature type="compositionally biased region" description="Basic and acidic residues" evidence="1">
    <location>
        <begin position="239"/>
        <end position="252"/>
    </location>
</feature>
<dbReference type="AlphaFoldDB" id="A0A9P1G5Q8"/>
<dbReference type="EMBL" id="CAMXCT010002872">
    <property type="protein sequence ID" value="CAI4000998.1"/>
    <property type="molecule type" value="Genomic_DNA"/>
</dbReference>
<name>A0A9P1G5Q8_9DINO</name>
<dbReference type="EMBL" id="CAMXCT020002872">
    <property type="protein sequence ID" value="CAL1154373.1"/>
    <property type="molecule type" value="Genomic_DNA"/>
</dbReference>
<evidence type="ECO:0000313" key="2">
    <source>
        <dbReference type="EMBL" id="CAI4000998.1"/>
    </source>
</evidence>
<sequence>MAKTTAGQAAAVKAVAKVAAKSVAKNKAKAKAATLSAVAKAAARTREAADPPQEPAPAASKTRKAPVDTPSVHPAKKAKDSQPDFPITWENFEKVKAHFGISDDECEAALPEPTDTLPDASSKAAVEAEELVDEDEECAGGAEEGEEEGEEEWEEDGVDAEDEEMPADIGPAGWDGGSDEDLDGEGIACLGGGGGGKPDSPSPPVSVVEGSGGGSVADMLETLPCEPEEPVRLMVPTEDPAKDARKDLENALKNRPTPAKNDSKQARSCTTLRLGAQAMSAQASVVDPEKSPNGKSTVSTLGPPASQVDLASVDDDKMTEVVKAVTFIQSVMQEPWVKNLLSSLGGGETDDAEAGRPAPSRPKPALTIPPAPAASPAETPTVDRKSESMPPPPVPKAAGGDAGDGGSLEAPAEDKQELLRQWVLKGENLQAVETQLQVSRSQEGELTRGRELLTIREMRESKIDSILRKQQGVPDEDAPDDVESVRFWCTTGSRYTDREKMKIEMTANATVNTTPEAIGSLLGENSSAAPLALTNGASPSAGPGHSLESLLSCANQSLAPGGAGAKAKSKAKAKAKAKSMPGSQTEKTPAEKREAARASTHIRKKRVHGKPH</sequence>
<feature type="region of interest" description="Disordered" evidence="1">
    <location>
        <begin position="341"/>
        <end position="414"/>
    </location>
</feature>
<dbReference type="EMBL" id="CAMXCT030002872">
    <property type="protein sequence ID" value="CAL4788310.1"/>
    <property type="molecule type" value="Genomic_DNA"/>
</dbReference>
<feature type="region of interest" description="Disordered" evidence="1">
    <location>
        <begin position="40"/>
        <end position="86"/>
    </location>
</feature>
<dbReference type="Proteomes" id="UP001152797">
    <property type="component" value="Unassembled WGS sequence"/>
</dbReference>
<feature type="compositionally biased region" description="Basic residues" evidence="1">
    <location>
        <begin position="567"/>
        <end position="577"/>
    </location>
</feature>
<comment type="caution">
    <text evidence="2">The sequence shown here is derived from an EMBL/GenBank/DDBJ whole genome shotgun (WGS) entry which is preliminary data.</text>
</comment>
<keyword evidence="4" id="KW-1185">Reference proteome</keyword>
<evidence type="ECO:0000313" key="4">
    <source>
        <dbReference type="Proteomes" id="UP001152797"/>
    </source>
</evidence>
<organism evidence="2">
    <name type="scientific">Cladocopium goreaui</name>
    <dbReference type="NCBI Taxonomy" id="2562237"/>
    <lineage>
        <taxon>Eukaryota</taxon>
        <taxon>Sar</taxon>
        <taxon>Alveolata</taxon>
        <taxon>Dinophyceae</taxon>
        <taxon>Suessiales</taxon>
        <taxon>Symbiodiniaceae</taxon>
        <taxon>Cladocopium</taxon>
    </lineage>
</organism>
<feature type="compositionally biased region" description="Pro residues" evidence="1">
    <location>
        <begin position="359"/>
        <end position="373"/>
    </location>
</feature>
<protein>
    <submittedName>
        <fullName evidence="2">Uncharacterized protein</fullName>
    </submittedName>
</protein>
<feature type="region of interest" description="Disordered" evidence="1">
    <location>
        <begin position="103"/>
        <end position="267"/>
    </location>
</feature>
<proteinExistence type="predicted"/>
<accession>A0A9P1G5Q8</accession>
<feature type="compositionally biased region" description="Acidic residues" evidence="1">
    <location>
        <begin position="127"/>
        <end position="166"/>
    </location>
</feature>
<feature type="region of interest" description="Disordered" evidence="1">
    <location>
        <begin position="556"/>
        <end position="612"/>
    </location>
</feature>
<reference evidence="2" key="1">
    <citation type="submission" date="2022-10" db="EMBL/GenBank/DDBJ databases">
        <authorList>
            <person name="Chen Y."/>
            <person name="Dougan E. K."/>
            <person name="Chan C."/>
            <person name="Rhodes N."/>
            <person name="Thang M."/>
        </authorList>
    </citation>
    <scope>NUCLEOTIDE SEQUENCE</scope>
</reference>